<evidence type="ECO:0000313" key="3">
    <source>
        <dbReference type="Proteomes" id="UP000053095"/>
    </source>
</evidence>
<keyword evidence="1" id="KW-0175">Coiled coil</keyword>
<sequence length="127" mass="13904">MPANPSLCLRLRLRLRLHAQVDEECVEAVKQVDSKLRVAQRAELNCQEAKKQTTEARNRVVTNARGATSTTDNLLREVAGILETCFNASQDAENAKLYANTVAAATLGEMKDAYNLTVSVKNAPMVS</sequence>
<keyword evidence="3" id="KW-1185">Reference proteome</keyword>
<gene>
    <name evidence="2" type="ORF">TCE0_023r07108</name>
</gene>
<name>A0A0B8N0T8_TALPI</name>
<dbReference type="EMBL" id="DF933819">
    <property type="protein sequence ID" value="GAM37297.1"/>
    <property type="molecule type" value="Genomic_DNA"/>
</dbReference>
<proteinExistence type="predicted"/>
<dbReference type="Proteomes" id="UP000053095">
    <property type="component" value="Unassembled WGS sequence"/>
</dbReference>
<feature type="coiled-coil region" evidence="1">
    <location>
        <begin position="32"/>
        <end position="59"/>
    </location>
</feature>
<accession>A0A0B8N0T8</accession>
<reference evidence="3" key="1">
    <citation type="journal article" date="2015" name="Genome Announc.">
        <title>Draft genome sequence of Talaromyces cellulolyticus strain Y-94, a source of lignocellulosic biomass-degrading enzymes.</title>
        <authorList>
            <person name="Fujii T."/>
            <person name="Koike H."/>
            <person name="Sawayama S."/>
            <person name="Yano S."/>
            <person name="Inoue H."/>
        </authorList>
    </citation>
    <scope>NUCLEOTIDE SEQUENCE [LARGE SCALE GENOMIC DNA]</scope>
    <source>
        <strain evidence="3">Y-94</strain>
    </source>
</reference>
<evidence type="ECO:0000313" key="2">
    <source>
        <dbReference type="EMBL" id="GAM37297.1"/>
    </source>
</evidence>
<organism evidence="2 3">
    <name type="scientific">Talaromyces pinophilus</name>
    <name type="common">Penicillium pinophilum</name>
    <dbReference type="NCBI Taxonomy" id="128442"/>
    <lineage>
        <taxon>Eukaryota</taxon>
        <taxon>Fungi</taxon>
        <taxon>Dikarya</taxon>
        <taxon>Ascomycota</taxon>
        <taxon>Pezizomycotina</taxon>
        <taxon>Eurotiomycetes</taxon>
        <taxon>Eurotiomycetidae</taxon>
        <taxon>Eurotiales</taxon>
        <taxon>Trichocomaceae</taxon>
        <taxon>Talaromyces</taxon>
        <taxon>Talaromyces sect. Talaromyces</taxon>
    </lineage>
</organism>
<evidence type="ECO:0000256" key="1">
    <source>
        <dbReference type="SAM" id="Coils"/>
    </source>
</evidence>
<protein>
    <submittedName>
        <fullName evidence="2">Uncharacterized protein</fullName>
    </submittedName>
</protein>
<dbReference type="AlphaFoldDB" id="A0A0B8N0T8"/>